<gene>
    <name evidence="1" type="ORF">JEU22_00790</name>
</gene>
<organism evidence="1 2">
    <name type="scientific">Pseudomonas putida</name>
    <name type="common">Arthrobacter siderocapsulatus</name>
    <dbReference type="NCBI Taxonomy" id="303"/>
    <lineage>
        <taxon>Bacteria</taxon>
        <taxon>Pseudomonadati</taxon>
        <taxon>Pseudomonadota</taxon>
        <taxon>Gammaproteobacteria</taxon>
        <taxon>Pseudomonadales</taxon>
        <taxon>Pseudomonadaceae</taxon>
        <taxon>Pseudomonas</taxon>
    </lineage>
</organism>
<protein>
    <submittedName>
        <fullName evidence="1">Uncharacterized protein</fullName>
    </submittedName>
</protein>
<reference evidence="1" key="1">
    <citation type="submission" date="2020-12" db="EMBL/GenBank/DDBJ databases">
        <title>Enhanced detection system for hospital associated transmission using whole genome sequencing surveillance.</title>
        <authorList>
            <person name="Harrison L.H."/>
            <person name="Van Tyne D."/>
            <person name="Marsh J.W."/>
            <person name="Griffith M.P."/>
            <person name="Snyder D.J."/>
            <person name="Cooper V.S."/>
            <person name="Mustapha M."/>
        </authorList>
    </citation>
    <scope>NUCLEOTIDE SEQUENCE</scope>
    <source>
        <strain evidence="1">PSB00042</strain>
    </source>
</reference>
<dbReference type="RefSeq" id="WP_198746066.1">
    <property type="nucleotide sequence ID" value="NZ_JAEHTE010000001.1"/>
</dbReference>
<dbReference type="EMBL" id="JAEHTE010000001">
    <property type="protein sequence ID" value="MBI6882449.1"/>
    <property type="molecule type" value="Genomic_DNA"/>
</dbReference>
<evidence type="ECO:0000313" key="1">
    <source>
        <dbReference type="EMBL" id="MBI6882449.1"/>
    </source>
</evidence>
<comment type="caution">
    <text evidence="1">The sequence shown here is derived from an EMBL/GenBank/DDBJ whole genome shotgun (WGS) entry which is preliminary data.</text>
</comment>
<dbReference type="Proteomes" id="UP000637061">
    <property type="component" value="Unassembled WGS sequence"/>
</dbReference>
<sequence length="189" mass="21299">MGRFTQHAYQIPVPKKGEKSRVHRIKTAPFHRGNELLSLVNQGGKIKLHALVDNELPVGSVDILVVGTGCDVDENLVDRIQKIGSLLLNDGQYGYHYYLVAPAEGNRFEEDELVVTINYDDRKGSTGDLEAMIAPFQVELSSYDPEICFEGSNALIVTFRDSRVRHEPAFKQMRDEIYEHHMVTGLKLS</sequence>
<accession>A0A8I1E9T8</accession>
<dbReference type="AlphaFoldDB" id="A0A8I1E9T8"/>
<name>A0A8I1E9T8_PSEPU</name>
<evidence type="ECO:0000313" key="2">
    <source>
        <dbReference type="Proteomes" id="UP000637061"/>
    </source>
</evidence>
<proteinExistence type="predicted"/>